<dbReference type="InterPro" id="IPR014756">
    <property type="entry name" value="Ig_E-set"/>
</dbReference>
<name>A0A974ZZV0_9BACT</name>
<dbReference type="InterPro" id="IPR015915">
    <property type="entry name" value="Kelch-typ_b-propeller"/>
</dbReference>
<dbReference type="InterPro" id="IPR002909">
    <property type="entry name" value="IPT_dom"/>
</dbReference>
<dbReference type="SUPFAM" id="SSF81296">
    <property type="entry name" value="E set domains"/>
    <property type="match status" value="1"/>
</dbReference>
<dbReference type="EMBL" id="CP070608">
    <property type="protein sequence ID" value="QSE96161.1"/>
    <property type="molecule type" value="Genomic_DNA"/>
</dbReference>
<feature type="chain" id="PRO_5036893487" evidence="1">
    <location>
        <begin position="21"/>
        <end position="389"/>
    </location>
</feature>
<protein>
    <submittedName>
        <fullName evidence="3">IPT/TIG domain-containing protein</fullName>
    </submittedName>
</protein>
<dbReference type="InterPro" id="IPR013783">
    <property type="entry name" value="Ig-like_fold"/>
</dbReference>
<dbReference type="CDD" id="cd00603">
    <property type="entry name" value="IPT_PCSR"/>
    <property type="match status" value="1"/>
</dbReference>
<dbReference type="InterPro" id="IPR011043">
    <property type="entry name" value="Gal_Oxase/kelch_b-propeller"/>
</dbReference>
<evidence type="ECO:0000313" key="4">
    <source>
        <dbReference type="Proteomes" id="UP000662783"/>
    </source>
</evidence>
<organism evidence="3 4">
    <name type="scientific">Fulvivirga lutea</name>
    <dbReference type="NCBI Taxonomy" id="2810512"/>
    <lineage>
        <taxon>Bacteria</taxon>
        <taxon>Pseudomonadati</taxon>
        <taxon>Bacteroidota</taxon>
        <taxon>Cytophagia</taxon>
        <taxon>Cytophagales</taxon>
        <taxon>Fulvivirgaceae</taxon>
        <taxon>Fulvivirga</taxon>
    </lineage>
</organism>
<dbReference type="Proteomes" id="UP000662783">
    <property type="component" value="Chromosome"/>
</dbReference>
<dbReference type="Gene3D" id="2.120.10.80">
    <property type="entry name" value="Kelch-type beta propeller"/>
    <property type="match status" value="1"/>
</dbReference>
<keyword evidence="4" id="KW-1185">Reference proteome</keyword>
<dbReference type="AlphaFoldDB" id="A0A974ZZV0"/>
<reference evidence="3" key="1">
    <citation type="submission" date="2021-02" db="EMBL/GenBank/DDBJ databases">
        <title>Fulvivirga sp. S481 isolated from sea water.</title>
        <authorList>
            <person name="Bae S.S."/>
            <person name="Baek K."/>
        </authorList>
    </citation>
    <scope>NUCLEOTIDE SEQUENCE</scope>
    <source>
        <strain evidence="3">S481</strain>
    </source>
</reference>
<evidence type="ECO:0000256" key="1">
    <source>
        <dbReference type="SAM" id="SignalP"/>
    </source>
</evidence>
<dbReference type="Pfam" id="PF01833">
    <property type="entry name" value="TIG"/>
    <property type="match status" value="1"/>
</dbReference>
<feature type="signal peptide" evidence="1">
    <location>
        <begin position="1"/>
        <end position="20"/>
    </location>
</feature>
<evidence type="ECO:0000313" key="3">
    <source>
        <dbReference type="EMBL" id="QSE96161.1"/>
    </source>
</evidence>
<dbReference type="RefSeq" id="WP_205720674.1">
    <property type="nucleotide sequence ID" value="NZ_CP070608.1"/>
</dbReference>
<keyword evidence="1" id="KW-0732">Signal</keyword>
<accession>A0A974ZZV0</accession>
<dbReference type="Gene3D" id="2.60.40.10">
    <property type="entry name" value="Immunoglobulins"/>
    <property type="match status" value="1"/>
</dbReference>
<gene>
    <name evidence="3" type="ORF">JR347_11110</name>
</gene>
<sequence length="389" mass="44396">MKFYPKLKFLLLLTSIIILNGCSDDDEVSNPTVTSITPLTGELGTVVTINGTNFPTNKSNVAVFVGEDQMLTESVSVNKIEFQIIQPVETGLISVKVFGSDLTIETGQEFEVTAGEWTEKSALNIPIDIYDMSFMIDGNVYIHTTYNGVDNATFWKYNSDQDTWSELPPYDTQLRSHYSYTWGTKDKGYIYFIESDSKNHLLEYDPITNEWNVEGAVIFDSPLLPEFSFYISSLDKAFFIYPDGSIRSYNPTTRSWGTETDFPLNEVSANNRNLASSDDKNGYIILNSGDIWKYSSDSDTWVQLENPLDYTATKRAEIIYTLNGNVYLGLSEALYYFKDNEWFRKRDIPADRFWSLAISDGSNAYWGYGLNDRDPNNIFAVNDWYEFVD</sequence>
<dbReference type="KEGG" id="fuv:JR347_11110"/>
<evidence type="ECO:0000259" key="2">
    <source>
        <dbReference type="Pfam" id="PF01833"/>
    </source>
</evidence>
<feature type="domain" description="IPT/TIG" evidence="2">
    <location>
        <begin position="31"/>
        <end position="110"/>
    </location>
</feature>
<dbReference type="SUPFAM" id="SSF50965">
    <property type="entry name" value="Galactose oxidase, central domain"/>
    <property type="match status" value="1"/>
</dbReference>
<proteinExistence type="predicted"/>